<protein>
    <submittedName>
        <fullName evidence="1">Uncharacterized protein</fullName>
    </submittedName>
</protein>
<gene>
    <name evidence="1" type="ORF">F0U60_45680</name>
</gene>
<dbReference type="EMBL" id="CP043494">
    <property type="protein sequence ID" value="WNG50614.1"/>
    <property type="molecule type" value="Genomic_DNA"/>
</dbReference>
<dbReference type="RefSeq" id="WP_395809906.1">
    <property type="nucleotide sequence ID" value="NZ_CP043494.1"/>
</dbReference>
<evidence type="ECO:0000313" key="1">
    <source>
        <dbReference type="EMBL" id="WNG50614.1"/>
    </source>
</evidence>
<proteinExistence type="predicted"/>
<reference evidence="1 2" key="1">
    <citation type="submission" date="2019-08" db="EMBL/GenBank/DDBJ databases">
        <title>Archangium and Cystobacter genomes.</title>
        <authorList>
            <person name="Chen I.-C.K."/>
            <person name="Wielgoss S."/>
        </authorList>
    </citation>
    <scope>NUCLEOTIDE SEQUENCE [LARGE SCALE GENOMIC DNA]</scope>
    <source>
        <strain evidence="1 2">Cbm 6</strain>
    </source>
</reference>
<keyword evidence="2" id="KW-1185">Reference proteome</keyword>
<organism evidence="1 2">
    <name type="scientific">Archangium minus</name>
    <dbReference type="NCBI Taxonomy" id="83450"/>
    <lineage>
        <taxon>Bacteria</taxon>
        <taxon>Pseudomonadati</taxon>
        <taxon>Myxococcota</taxon>
        <taxon>Myxococcia</taxon>
        <taxon>Myxococcales</taxon>
        <taxon>Cystobacterineae</taxon>
        <taxon>Archangiaceae</taxon>
        <taxon>Archangium</taxon>
    </lineage>
</organism>
<evidence type="ECO:0000313" key="2">
    <source>
        <dbReference type="Proteomes" id="UP001611383"/>
    </source>
</evidence>
<name>A0ABY9X5B8_9BACT</name>
<sequence>MRRVERTLIQSLEERFRRITELLYDTRVPADVLDEEVLPFLAEDVSFTDPWQRGAGRETYRRGAAGFHCMFSFDFDITQLNVQLEEGGLKGRAIVDGVMNLKQFSWLYTYPLRTILVYDFTLLAPTSPGGDFKPLIHAHEEMWSFGDMIAAVPGVGWVYKNLFRRGFSYGFLAASALCRRVKGMPSLS</sequence>
<dbReference type="Proteomes" id="UP001611383">
    <property type="component" value="Chromosome"/>
</dbReference>
<accession>A0ABY9X5B8</accession>